<accession>A0A266Q4R9</accession>
<dbReference type="AlphaFoldDB" id="A0A266Q4R9"/>
<evidence type="ECO:0000313" key="4">
    <source>
        <dbReference type="Proteomes" id="UP000216101"/>
    </source>
</evidence>
<evidence type="ECO:0000259" key="2">
    <source>
        <dbReference type="Pfam" id="PF07498"/>
    </source>
</evidence>
<keyword evidence="4" id="KW-1185">Reference proteome</keyword>
<name>A0A266Q4R9_9GAMM</name>
<comment type="caution">
    <text evidence="3">The sequence shown here is derived from an EMBL/GenBank/DDBJ whole genome shotgun (WGS) entry which is preliminary data.</text>
</comment>
<dbReference type="RefSeq" id="WP_094985819.1">
    <property type="nucleotide sequence ID" value="NZ_NHNI01000002.1"/>
</dbReference>
<dbReference type="GO" id="GO:0006353">
    <property type="term" value="P:DNA-templated transcription termination"/>
    <property type="evidence" value="ECO:0007669"/>
    <property type="project" value="InterPro"/>
</dbReference>
<feature type="domain" description="Rho termination factor-like N-terminal" evidence="2">
    <location>
        <begin position="117"/>
        <end position="150"/>
    </location>
</feature>
<dbReference type="EMBL" id="NHNI01000002">
    <property type="protein sequence ID" value="OZY84822.1"/>
    <property type="molecule type" value="Genomic_DNA"/>
</dbReference>
<evidence type="ECO:0000313" key="3">
    <source>
        <dbReference type="EMBL" id="OZY84822.1"/>
    </source>
</evidence>
<evidence type="ECO:0000256" key="1">
    <source>
        <dbReference type="SAM" id="MobiDB-lite"/>
    </source>
</evidence>
<feature type="region of interest" description="Disordered" evidence="1">
    <location>
        <begin position="60"/>
        <end position="98"/>
    </location>
</feature>
<gene>
    <name evidence="3" type="ORF">CBP51_16810</name>
</gene>
<protein>
    <recommendedName>
        <fullName evidence="2">Rho termination factor-like N-terminal domain-containing protein</fullName>
    </recommendedName>
</protein>
<organism evidence="3 4">
    <name type="scientific">Cellvibrio mixtus</name>
    <dbReference type="NCBI Taxonomy" id="39650"/>
    <lineage>
        <taxon>Bacteria</taxon>
        <taxon>Pseudomonadati</taxon>
        <taxon>Pseudomonadota</taxon>
        <taxon>Gammaproteobacteria</taxon>
        <taxon>Cellvibrionales</taxon>
        <taxon>Cellvibrionaceae</taxon>
        <taxon>Cellvibrio</taxon>
    </lineage>
</organism>
<dbReference type="InterPro" id="IPR011112">
    <property type="entry name" value="Rho-like_N"/>
</dbReference>
<dbReference type="Proteomes" id="UP000216101">
    <property type="component" value="Unassembled WGS sequence"/>
</dbReference>
<sequence>MSRTIIYIALCAIVLGKKVINPGEQLPDGIATGKIQALLDNKSIEAKEIDAEPVKTKNTVASKPALVPDASATEVTGDGSGKSLPDVSNTEKTAEGMGGENTAIIKRAVSKDDRVIELNALSAAALKKVAGELNVSGAAQMKKEALVEAITAVEFAVSDKE</sequence>
<dbReference type="Pfam" id="PF07498">
    <property type="entry name" value="Rho_N"/>
    <property type="match status" value="1"/>
</dbReference>
<proteinExistence type="predicted"/>
<reference evidence="4" key="1">
    <citation type="submission" date="2017-05" db="EMBL/GenBank/DDBJ databases">
        <authorList>
            <person name="Barney B.M."/>
        </authorList>
    </citation>
    <scope>NUCLEOTIDE SEQUENCE [LARGE SCALE GENOMIC DNA]</scope>
    <source>
        <strain evidence="4">PSBB022</strain>
    </source>
</reference>